<evidence type="ECO:0000259" key="4">
    <source>
        <dbReference type="Pfam" id="PF00905"/>
    </source>
</evidence>
<gene>
    <name evidence="6" type="ORF">ACFL27_07570</name>
</gene>
<reference evidence="6 7" key="1">
    <citation type="submission" date="2024-09" db="EMBL/GenBank/DDBJ databases">
        <title>Laminarin stimulates single cell rates of sulfate reduction while oxygen inhibits transcriptomic activity in coastal marine sediment.</title>
        <authorList>
            <person name="Lindsay M."/>
            <person name="Orcutt B."/>
            <person name="Emerson D."/>
            <person name="Stepanauskas R."/>
            <person name="D'Angelo T."/>
        </authorList>
    </citation>
    <scope>NUCLEOTIDE SEQUENCE [LARGE SCALE GENOMIC DNA]</scope>
    <source>
        <strain evidence="6">SAG AM-311-K15</strain>
    </source>
</reference>
<dbReference type="SUPFAM" id="SSF56601">
    <property type="entry name" value="beta-lactamase/transpeptidase-like"/>
    <property type="match status" value="1"/>
</dbReference>
<evidence type="ECO:0000259" key="5">
    <source>
        <dbReference type="Pfam" id="PF03717"/>
    </source>
</evidence>
<keyword evidence="3" id="KW-1133">Transmembrane helix</keyword>
<dbReference type="InterPro" id="IPR050515">
    <property type="entry name" value="Beta-lactam/transpept"/>
</dbReference>
<dbReference type="InterPro" id="IPR036138">
    <property type="entry name" value="PBP_dimer_sf"/>
</dbReference>
<keyword evidence="7" id="KW-1185">Reference proteome</keyword>
<keyword evidence="3" id="KW-0812">Transmembrane</keyword>
<dbReference type="Proteomes" id="UP001594351">
    <property type="component" value="Unassembled WGS sequence"/>
</dbReference>
<dbReference type="InterPro" id="IPR005311">
    <property type="entry name" value="PBP_dimer"/>
</dbReference>
<dbReference type="EMBL" id="JBHPBY010000072">
    <property type="protein sequence ID" value="MFC1850033.1"/>
    <property type="molecule type" value="Genomic_DNA"/>
</dbReference>
<name>A0ABV6YVD8_UNCC1</name>
<dbReference type="PANTHER" id="PTHR30627">
    <property type="entry name" value="PEPTIDOGLYCAN D,D-TRANSPEPTIDASE"/>
    <property type="match status" value="1"/>
</dbReference>
<evidence type="ECO:0000256" key="2">
    <source>
        <dbReference type="ARBA" id="ARBA00023136"/>
    </source>
</evidence>
<feature type="transmembrane region" description="Helical" evidence="3">
    <location>
        <begin position="12"/>
        <end position="32"/>
    </location>
</feature>
<comment type="subcellular location">
    <subcellularLocation>
        <location evidence="1">Membrane</location>
    </subcellularLocation>
</comment>
<dbReference type="InterPro" id="IPR001460">
    <property type="entry name" value="PCN-bd_Tpept"/>
</dbReference>
<protein>
    <submittedName>
        <fullName evidence="6">Peptidoglycan D,D-transpeptidase FtsI family protein</fullName>
    </submittedName>
</protein>
<feature type="domain" description="Penicillin-binding protein dimerisation" evidence="5">
    <location>
        <begin position="57"/>
        <end position="200"/>
    </location>
</feature>
<dbReference type="Gene3D" id="3.40.710.10">
    <property type="entry name" value="DD-peptidase/beta-lactamase superfamily"/>
    <property type="match status" value="1"/>
</dbReference>
<dbReference type="Gene3D" id="3.30.450.330">
    <property type="match status" value="1"/>
</dbReference>
<sequence length="604" mass="68658">MPTCLPRKTRCRLYIYFGAIFLFFAFDFATLARLQLVDHHIYLEKAQKQRKRKIRLSPKRGTIYDMNHRELALSIDVDSVFAHPHDIEDQSRVVKALSSILKLSPRKVAKTLKTERPFVWIKRHISPREKQEIEALDLKGVAFIQESKRYYPKRFLAGHILGFAGIDNQGLEGIEVTYDKKLKGSEGWYICNMDARKRKILAQRWWIKTPTSGADIVLTIDEVIQYFAEKELNKICLKERAQSGSVVVMEPETGAILAMANYPPFNPNNFGHSSRKKWRNKAVVDLFEPGSTIKALIFSAAFEEKIIQPDSRFYCKNGSITYANHTFHDWKPFQWLTAREILAFSSNVGTITIAEKLGAKKIHHYLHRFGLGSKTEIDYPGESQGILYSPQSWSKLSLPSVSIGYEMSVSALQMVNAYACIANNGTLMVPRLVREIRNTNGEIVKVNPPQIKRQVISSRTALIMKKLLHNTVLEGTGSKAHLCGYDLCGKTGTSKKFDHRSNQYSSKRVLSSFIGFGPQDHPLIVVGVFIDDPKINRWGSSAAAPVFKKIVNDIFRHWHVKPSQLTIATVQELSPDLLNKDRINLLTTAYATDKDKHSTTARMF</sequence>
<proteinExistence type="predicted"/>
<dbReference type="PANTHER" id="PTHR30627:SF1">
    <property type="entry name" value="PEPTIDOGLYCAN D,D-TRANSPEPTIDASE FTSI"/>
    <property type="match status" value="1"/>
</dbReference>
<feature type="domain" description="Penicillin-binding protein transpeptidase" evidence="4">
    <location>
        <begin position="244"/>
        <end position="551"/>
    </location>
</feature>
<dbReference type="InterPro" id="IPR012338">
    <property type="entry name" value="Beta-lactam/transpept-like"/>
</dbReference>
<dbReference type="Pfam" id="PF00905">
    <property type="entry name" value="Transpeptidase"/>
    <property type="match status" value="1"/>
</dbReference>
<organism evidence="6 7">
    <name type="scientific">candidate division CSSED10-310 bacterium</name>
    <dbReference type="NCBI Taxonomy" id="2855610"/>
    <lineage>
        <taxon>Bacteria</taxon>
        <taxon>Bacteria division CSSED10-310</taxon>
    </lineage>
</organism>
<evidence type="ECO:0000313" key="6">
    <source>
        <dbReference type="EMBL" id="MFC1850033.1"/>
    </source>
</evidence>
<evidence type="ECO:0000256" key="1">
    <source>
        <dbReference type="ARBA" id="ARBA00004370"/>
    </source>
</evidence>
<dbReference type="SUPFAM" id="SSF56519">
    <property type="entry name" value="Penicillin binding protein dimerisation domain"/>
    <property type="match status" value="1"/>
</dbReference>
<accession>A0ABV6YVD8</accession>
<dbReference type="Gene3D" id="3.90.1310.10">
    <property type="entry name" value="Penicillin-binding protein 2a (Domain 2)"/>
    <property type="match status" value="1"/>
</dbReference>
<comment type="caution">
    <text evidence="6">The sequence shown here is derived from an EMBL/GenBank/DDBJ whole genome shotgun (WGS) entry which is preliminary data.</text>
</comment>
<evidence type="ECO:0000313" key="7">
    <source>
        <dbReference type="Proteomes" id="UP001594351"/>
    </source>
</evidence>
<dbReference type="Pfam" id="PF03717">
    <property type="entry name" value="PBP_dimer"/>
    <property type="match status" value="1"/>
</dbReference>
<keyword evidence="2 3" id="KW-0472">Membrane</keyword>
<evidence type="ECO:0000256" key="3">
    <source>
        <dbReference type="SAM" id="Phobius"/>
    </source>
</evidence>
<dbReference type="Gene3D" id="1.10.150.770">
    <property type="match status" value="1"/>
</dbReference>